<evidence type="ECO:0000313" key="3">
    <source>
        <dbReference type="Proteomes" id="UP000009183"/>
    </source>
</evidence>
<gene>
    <name evidence="2" type="ordered locus">VIT_13s0101g00320</name>
</gene>
<accession>F6HPX8</accession>
<reference evidence="3" key="1">
    <citation type="journal article" date="2007" name="Nature">
        <title>The grapevine genome sequence suggests ancestral hexaploidization in major angiosperm phyla.</title>
        <authorList>
            <consortium name="The French-Italian Public Consortium for Grapevine Genome Characterization."/>
            <person name="Jaillon O."/>
            <person name="Aury J.-M."/>
            <person name="Noel B."/>
            <person name="Policriti A."/>
            <person name="Clepet C."/>
            <person name="Casagrande A."/>
            <person name="Choisne N."/>
            <person name="Aubourg S."/>
            <person name="Vitulo N."/>
            <person name="Jubin C."/>
            <person name="Vezzi A."/>
            <person name="Legeai F."/>
            <person name="Hugueney P."/>
            <person name="Dasilva C."/>
            <person name="Horner D."/>
            <person name="Mica E."/>
            <person name="Jublot D."/>
            <person name="Poulain J."/>
            <person name="Bruyere C."/>
            <person name="Billault A."/>
            <person name="Segurens B."/>
            <person name="Gouyvenoux M."/>
            <person name="Ugarte E."/>
            <person name="Cattonaro F."/>
            <person name="Anthouard V."/>
            <person name="Vico V."/>
            <person name="Del Fabbro C."/>
            <person name="Alaux M."/>
            <person name="Di Gaspero G."/>
            <person name="Dumas V."/>
            <person name="Felice N."/>
            <person name="Paillard S."/>
            <person name="Juman I."/>
            <person name="Moroldo M."/>
            <person name="Scalabrin S."/>
            <person name="Canaguier A."/>
            <person name="Le Clainche I."/>
            <person name="Malacrida G."/>
            <person name="Durand E."/>
            <person name="Pesole G."/>
            <person name="Laucou V."/>
            <person name="Chatelet P."/>
            <person name="Merdinoglu D."/>
            <person name="Delledonne M."/>
            <person name="Pezzotti M."/>
            <person name="Lecharny A."/>
            <person name="Scarpelli C."/>
            <person name="Artiguenave F."/>
            <person name="Pe M.E."/>
            <person name="Valle G."/>
            <person name="Morgante M."/>
            <person name="Caboche M."/>
            <person name="Adam-Blondon A.-F."/>
            <person name="Weissenbach J."/>
            <person name="Quetier F."/>
            <person name="Wincker P."/>
        </authorList>
    </citation>
    <scope>NUCLEOTIDE SEQUENCE [LARGE SCALE GENOMIC DNA]</scope>
    <source>
        <strain evidence="3">cv. Pinot noir / PN40024</strain>
    </source>
</reference>
<dbReference type="EMBL" id="FN596004">
    <property type="protein sequence ID" value="CCB56734.1"/>
    <property type="molecule type" value="Genomic_DNA"/>
</dbReference>
<evidence type="ECO:0000313" key="2">
    <source>
        <dbReference type="EMBL" id="CCB56734.1"/>
    </source>
</evidence>
<evidence type="ECO:0000256" key="1">
    <source>
        <dbReference type="SAM" id="MobiDB-lite"/>
    </source>
</evidence>
<organism evidence="2 3">
    <name type="scientific">Vitis vinifera</name>
    <name type="common">Grape</name>
    <dbReference type="NCBI Taxonomy" id="29760"/>
    <lineage>
        <taxon>Eukaryota</taxon>
        <taxon>Viridiplantae</taxon>
        <taxon>Streptophyta</taxon>
        <taxon>Embryophyta</taxon>
        <taxon>Tracheophyta</taxon>
        <taxon>Spermatophyta</taxon>
        <taxon>Magnoliopsida</taxon>
        <taxon>eudicotyledons</taxon>
        <taxon>Gunneridae</taxon>
        <taxon>Pentapetalae</taxon>
        <taxon>rosids</taxon>
        <taxon>Vitales</taxon>
        <taxon>Vitaceae</taxon>
        <taxon>Viteae</taxon>
        <taxon>Vitis</taxon>
    </lineage>
</organism>
<sequence>MNADAWGCPVMTPTHTPCSSFPQNPSGFDHNNGSGINNTGIPQSPFDLYPAEEVIDRVVKEAKELIEGLGHHASGYGLEMKPSPNLMMKSLM</sequence>
<dbReference type="PaxDb" id="29760-VIT_13s0101g00320.t01"/>
<dbReference type="AlphaFoldDB" id="F6HPX8"/>
<proteinExistence type="predicted"/>
<protein>
    <submittedName>
        <fullName evidence="2">Uncharacterized protein</fullName>
    </submittedName>
</protein>
<keyword evidence="3" id="KW-1185">Reference proteome</keyword>
<feature type="region of interest" description="Disordered" evidence="1">
    <location>
        <begin position="19"/>
        <end position="43"/>
    </location>
</feature>
<dbReference type="HOGENOM" id="CLU_2417660_0_0_1"/>
<dbReference type="Proteomes" id="UP000009183">
    <property type="component" value="Chromosome 13"/>
</dbReference>
<name>F6HPX8_VITVI</name>
<dbReference type="InParanoid" id="F6HPX8"/>
<feature type="compositionally biased region" description="Polar residues" evidence="1">
    <location>
        <begin position="19"/>
        <end position="42"/>
    </location>
</feature>